<sequence>MKNIPILLILLSFVACQPEAERADAYGNFEADPTIIGAEANGRLLYLNVEEGEPLAAGRLVGLIDTTQLHLQKLQIKATIAALAAKTRSPLPEIEVLREQTRSLEREKARVEALLADKAATPKQLDDIQAQIDVVAKQIESARQRVNDANRGILSEADPLYAQLAVLDEQMRKCYIYNPIGGTVLTKMAKGNEMAHFGTALYRIASLDTVTLRAYFSGNQLSNIQLGQEVEVLIDQPGEAPMRSYRGTIEWIASEAEFTPKTIQTREERVNLVYAAKVDVPNTDGMLKIGMPGEVWLASKPIVSSHE</sequence>
<proteinExistence type="predicted"/>
<dbReference type="Proteomes" id="UP000223913">
    <property type="component" value="Unassembled WGS sequence"/>
</dbReference>
<evidence type="ECO:0000313" key="5">
    <source>
        <dbReference type="Proteomes" id="UP000223913"/>
    </source>
</evidence>
<dbReference type="PANTHER" id="PTHR32347:SF23">
    <property type="entry name" value="BLL5650 PROTEIN"/>
    <property type="match status" value="1"/>
</dbReference>
<comment type="subcellular location">
    <subcellularLocation>
        <location evidence="1">Cell envelope</location>
    </subcellularLocation>
</comment>
<accession>A0A2D0N4X4</accession>
<dbReference type="InterPro" id="IPR050465">
    <property type="entry name" value="UPF0194_transport"/>
</dbReference>
<dbReference type="GO" id="GO:0030313">
    <property type="term" value="C:cell envelope"/>
    <property type="evidence" value="ECO:0007669"/>
    <property type="project" value="UniProtKB-SubCell"/>
</dbReference>
<evidence type="ECO:0000313" key="4">
    <source>
        <dbReference type="EMBL" id="PHN03209.1"/>
    </source>
</evidence>
<keyword evidence="2 3" id="KW-0175">Coiled coil</keyword>
<evidence type="ECO:0000256" key="3">
    <source>
        <dbReference type="SAM" id="Coils"/>
    </source>
</evidence>
<dbReference type="SUPFAM" id="SSF111369">
    <property type="entry name" value="HlyD-like secretion proteins"/>
    <property type="match status" value="1"/>
</dbReference>
<dbReference type="AlphaFoldDB" id="A0A2D0N4X4"/>
<keyword evidence="5" id="KW-1185">Reference proteome</keyword>
<evidence type="ECO:0000256" key="2">
    <source>
        <dbReference type="ARBA" id="ARBA00023054"/>
    </source>
</evidence>
<evidence type="ECO:0000256" key="1">
    <source>
        <dbReference type="ARBA" id="ARBA00004196"/>
    </source>
</evidence>
<dbReference type="Gene3D" id="2.40.30.170">
    <property type="match status" value="1"/>
</dbReference>
<name>A0A2D0N4X4_FLAN2</name>
<dbReference type="OrthoDB" id="9778236at2"/>
<dbReference type="PANTHER" id="PTHR32347">
    <property type="entry name" value="EFFLUX SYSTEM COMPONENT YKNX-RELATED"/>
    <property type="match status" value="1"/>
</dbReference>
<reference evidence="4 5" key="1">
    <citation type="submission" date="2017-10" db="EMBL/GenBank/DDBJ databases">
        <title>The draft genome sequence of Lewinella nigricans NBRC 102662.</title>
        <authorList>
            <person name="Wang K."/>
        </authorList>
    </citation>
    <scope>NUCLEOTIDE SEQUENCE [LARGE SCALE GENOMIC DNA]</scope>
    <source>
        <strain evidence="4 5">NBRC 102662</strain>
    </source>
</reference>
<dbReference type="EMBL" id="PDUD01000033">
    <property type="protein sequence ID" value="PHN03209.1"/>
    <property type="molecule type" value="Genomic_DNA"/>
</dbReference>
<protein>
    <submittedName>
        <fullName evidence="4">HlyD family secretion protein</fullName>
    </submittedName>
</protein>
<dbReference type="PROSITE" id="PS51257">
    <property type="entry name" value="PROKAR_LIPOPROTEIN"/>
    <property type="match status" value="1"/>
</dbReference>
<dbReference type="RefSeq" id="WP_099153337.1">
    <property type="nucleotide sequence ID" value="NZ_PDUD01000033.1"/>
</dbReference>
<comment type="caution">
    <text evidence="4">The sequence shown here is derived from an EMBL/GenBank/DDBJ whole genome shotgun (WGS) entry which is preliminary data.</text>
</comment>
<gene>
    <name evidence="4" type="ORF">CRP01_27840</name>
</gene>
<feature type="coiled-coil region" evidence="3">
    <location>
        <begin position="94"/>
        <end position="145"/>
    </location>
</feature>
<organism evidence="4 5">
    <name type="scientific">Flavilitoribacter nigricans (strain ATCC 23147 / DSM 23189 / NBRC 102662 / NCIMB 1420 / SS-2)</name>
    <name type="common">Lewinella nigricans</name>
    <dbReference type="NCBI Taxonomy" id="1122177"/>
    <lineage>
        <taxon>Bacteria</taxon>
        <taxon>Pseudomonadati</taxon>
        <taxon>Bacteroidota</taxon>
        <taxon>Saprospiria</taxon>
        <taxon>Saprospirales</taxon>
        <taxon>Lewinellaceae</taxon>
        <taxon>Flavilitoribacter</taxon>
    </lineage>
</organism>